<dbReference type="PANTHER" id="PTHR13742:SF17">
    <property type="entry name" value="RE32990P-RELATED"/>
    <property type="match status" value="1"/>
</dbReference>
<keyword evidence="20" id="KW-1185">Reference proteome</keyword>
<dbReference type="GO" id="GO:0005654">
    <property type="term" value="C:nucleoplasm"/>
    <property type="evidence" value="ECO:0007669"/>
    <property type="project" value="UniProtKB-ARBA"/>
</dbReference>
<comment type="function">
    <text evidence="10">Key regulator of entry into cell division. Directly involved in heterochromatin formation by maintaining overall chromatin structure and, in particular, that of constitutive heterochromatin by stabilizing histone methylation. Recruits and targets histone methyltransferases KMT5B and KMT5C, leading to epigenetic transcriptional repression. Controls histone H4 'Lys-20' trimethylation. Probably acts as a transcription repressor by recruiting chromatin-modifying enzymes to promoters. Potent inhibitor of E2F-mediated trans-activation. May act as a tumor suppressor.</text>
</comment>
<dbReference type="SUPFAM" id="SSF47954">
    <property type="entry name" value="Cyclin-like"/>
    <property type="match status" value="2"/>
</dbReference>
<dbReference type="SMART" id="SM01369">
    <property type="entry name" value="Rb_C"/>
    <property type="match status" value="1"/>
</dbReference>
<dbReference type="SMART" id="SM00385">
    <property type="entry name" value="CYCLIN"/>
    <property type="match status" value="1"/>
</dbReference>
<sequence length="1092" mass="122174">MASSNNREEDSNVREKFDNVCRELNMDGETAEEAWRSYEKIKTNYSLEGKSIHWLACSLYVACRKSVVPTVDSSSTVEGNCVSLTRLIRASGLSLIDFFSKMKKWLDMSNAPSDFRRKIEHLERNFHVSTVIFKKYRPIFLDIFRDPNEEIPRSQRGRKSRKHPCTPAEVFAFCWTLYVQAKGNFPAISDDLVNSYHLLLCCLDLIYSNALTARHKKDLINSSFEGLPSDFTSKDSRSPAKPSCIVEQLCSKYQGIVLEAKSIKEHYWKPFIQKLFERKNLRGTEDSLSGILDLGNFEINMRNVNREYEEYVLSAGDFDERIFLGEEAHIEIGTPAKLFESCDVEEQQRMGLRRNLQEHFSKTRSLAPQTPLTGRRYLKEKDPKNTPVSTATQSVSRLQAMCSGLKPAPSERLLNIFKECTKNPLQSITSRVEELGEIFLGEYVQPSADRPNSPCSTKEFATRRLKLAEILYYKVLENITLSEKRRLQGHLDVTTLLEQDIFHRSLLGCCLEIVIFSYNSQRAFPWVIEIFGLAPYYFYKVIEVLIKAEDGLSRDVVKHLNHIEEQILESLAWAHNSPLWDAIQTAGGVPSCEDVTIPNNVEASDPNQNLLASPIVHPRVQRISGEEGAQRRIATPPSSSVREQYSPTNSGARRNLMANFGGPSTKATVPSQNNGPFVRSAAVVSSSTASRSSTRAAQGPTPAFIITPATTNGAYVVNGVNVVLPSSTATSVQVSISPRPESTLSPNIITTSSVRSPVRAQAQSSLQPIQPPATKPKKTGSLALFFRKVYHMASVRLRDLCAKLDVNDELRGKMWTCFEHCLMTHPELAKDRHLDQILMCSVFVMGKVTNSDPLFQNIMKCYRTQPQAASHVYRSVLLKSNTRAPINSIGSEGANAESTSGPTSPNGNTSARSSPIRGTGVIPPTPPPHAKNAPSSNIENSHGSDEERGDLIEFYNKVFIKRIKNFALKFSANDRNLESPPLSPLPVVRNQAHSPRRQVSTKHPVYISPHKINGGHVPMTPTTRILYCFSESPAKKLRDINNMIKQGSGESRKRALLQDDEGSPSKRSPSEEHLQRKLTSMLEERNNASASR</sequence>
<dbReference type="InterPro" id="IPR013763">
    <property type="entry name" value="Cyclin-like_dom"/>
</dbReference>
<dbReference type="InParanoid" id="A0A6P8ITN3"/>
<dbReference type="CDD" id="cd00043">
    <property type="entry name" value="CYCLIN_SF"/>
    <property type="match status" value="1"/>
</dbReference>
<dbReference type="GO" id="GO:2000134">
    <property type="term" value="P:negative regulation of G1/S transition of mitotic cell cycle"/>
    <property type="evidence" value="ECO:0007669"/>
    <property type="project" value="TreeGrafter"/>
</dbReference>
<keyword evidence="3" id="KW-0678">Repressor</keyword>
<evidence type="ECO:0000256" key="1">
    <source>
        <dbReference type="ARBA" id="ARBA00004123"/>
    </source>
</evidence>
<evidence type="ECO:0000256" key="6">
    <source>
        <dbReference type="ARBA" id="ARBA00023015"/>
    </source>
</evidence>
<evidence type="ECO:0000256" key="14">
    <source>
        <dbReference type="ARBA" id="ARBA00083153"/>
    </source>
</evidence>
<evidence type="ECO:0000256" key="12">
    <source>
        <dbReference type="ARBA" id="ARBA00071617"/>
    </source>
</evidence>
<comment type="similarity">
    <text evidence="2">Belongs to the retinoblastoma protein (RB) family.</text>
</comment>
<dbReference type="GO" id="GO:0005667">
    <property type="term" value="C:transcription regulator complex"/>
    <property type="evidence" value="ECO:0007669"/>
    <property type="project" value="TreeGrafter"/>
</dbReference>
<keyword evidence="9" id="KW-0131">Cell cycle</keyword>
<evidence type="ECO:0000313" key="20">
    <source>
        <dbReference type="Proteomes" id="UP000515163"/>
    </source>
</evidence>
<evidence type="ECO:0000313" key="21">
    <source>
        <dbReference type="RefSeq" id="XP_031570379.1"/>
    </source>
</evidence>
<feature type="domain" description="Retinoblastoma-associated protein C-terminal" evidence="19">
    <location>
        <begin position="972"/>
        <end position="1090"/>
    </location>
</feature>
<dbReference type="SMART" id="SM01368">
    <property type="entry name" value="RB_A"/>
    <property type="match status" value="1"/>
</dbReference>
<keyword evidence="6" id="KW-0805">Transcription regulation</keyword>
<dbReference type="GO" id="GO:0006325">
    <property type="term" value="P:chromatin organization"/>
    <property type="evidence" value="ECO:0007669"/>
    <property type="project" value="UniProtKB-KW"/>
</dbReference>
<feature type="compositionally biased region" description="Polar residues" evidence="15">
    <location>
        <begin position="888"/>
        <end position="913"/>
    </location>
</feature>
<feature type="region of interest" description="Disordered" evidence="15">
    <location>
        <begin position="626"/>
        <end position="653"/>
    </location>
</feature>
<dbReference type="FunCoup" id="A0A6P8ITN3">
    <property type="interactions" value="2650"/>
</dbReference>
<dbReference type="InterPro" id="IPR024599">
    <property type="entry name" value="RB_N"/>
</dbReference>
<evidence type="ECO:0000256" key="9">
    <source>
        <dbReference type="ARBA" id="ARBA00023306"/>
    </source>
</evidence>
<feature type="domain" description="Retinoblastoma-associated protein A-box" evidence="18">
    <location>
        <begin position="386"/>
        <end position="583"/>
    </location>
</feature>
<accession>A0A6P8ITN3</accession>
<evidence type="ECO:0000256" key="15">
    <source>
        <dbReference type="SAM" id="MobiDB-lite"/>
    </source>
</evidence>
<comment type="subunit">
    <text evidence="11">Component of the DREAM complex (also named LINC complex) at least composed of E2F4, E2F5, LIN9, LIN37, LIN52, LIN54, MYBL1, MYBL2, RBL1, RBL2, RBBP4, TFDP1 and TFDP2. The complex exists in quiescent cells where it represses cell cycle-dependent genes. It dissociates in S phase when LIN9, LIN37, LIN52 and LIN54 form a subcomplex that binds to MYBL2. Interacts with AATF. Interacts with KDM5A. Interacts with KMT5B and KMT5C. Interacts with USP4. Interacts with RBBP9.</text>
</comment>
<dbReference type="KEGG" id="aten:116304739"/>
<evidence type="ECO:0000256" key="8">
    <source>
        <dbReference type="ARBA" id="ARBA00023242"/>
    </source>
</evidence>
<dbReference type="PANTHER" id="PTHR13742">
    <property type="entry name" value="RETINOBLASTOMA-ASSOCIATED PROTEIN RB -RELATED"/>
    <property type="match status" value="1"/>
</dbReference>
<evidence type="ECO:0000256" key="3">
    <source>
        <dbReference type="ARBA" id="ARBA00022491"/>
    </source>
</evidence>
<keyword evidence="5" id="KW-0156">Chromatin regulator</keyword>
<evidence type="ECO:0000256" key="2">
    <source>
        <dbReference type="ARBA" id="ARBA00009475"/>
    </source>
</evidence>
<dbReference type="Pfam" id="PF01857">
    <property type="entry name" value="RB_B"/>
    <property type="match status" value="1"/>
</dbReference>
<name>A0A6P8ITN3_ACTTE</name>
<keyword evidence="4" id="KW-0597">Phosphoprotein</keyword>
<feature type="compositionally biased region" description="Polar residues" evidence="15">
    <location>
        <begin position="636"/>
        <end position="652"/>
    </location>
</feature>
<dbReference type="InterPro" id="IPR028309">
    <property type="entry name" value="RB_fam"/>
</dbReference>
<dbReference type="GO" id="GO:0006357">
    <property type="term" value="P:regulation of transcription by RNA polymerase II"/>
    <property type="evidence" value="ECO:0007669"/>
    <property type="project" value="InterPro"/>
</dbReference>
<feature type="domain" description="Cyclin-like" evidence="16">
    <location>
        <begin position="795"/>
        <end position="881"/>
    </location>
</feature>
<comment type="subcellular location">
    <subcellularLocation>
        <location evidence="1">Nucleus</location>
    </subcellularLocation>
</comment>
<dbReference type="Gene3D" id="1.10.472.140">
    <property type="match status" value="1"/>
</dbReference>
<dbReference type="InterPro" id="IPR002719">
    <property type="entry name" value="RB_B"/>
</dbReference>
<evidence type="ECO:0000256" key="11">
    <source>
        <dbReference type="ARBA" id="ARBA00065472"/>
    </source>
</evidence>
<evidence type="ECO:0000256" key="7">
    <source>
        <dbReference type="ARBA" id="ARBA00023163"/>
    </source>
</evidence>
<dbReference type="InterPro" id="IPR015030">
    <property type="entry name" value="RB_C"/>
</dbReference>
<dbReference type="GeneID" id="116304739"/>
<proteinExistence type="inferred from homology"/>
<protein>
    <recommendedName>
        <fullName evidence="12">Retinoblastoma-like protein 1</fullName>
    </recommendedName>
    <alternativeName>
        <fullName evidence="14">107 kDa retinoblastoma-associated protein</fullName>
    </alternativeName>
    <alternativeName>
        <fullName evidence="13">pRb1</fullName>
    </alternativeName>
</protein>
<organism evidence="20 21">
    <name type="scientific">Actinia tenebrosa</name>
    <name type="common">Australian red waratah sea anemone</name>
    <dbReference type="NCBI Taxonomy" id="6105"/>
    <lineage>
        <taxon>Eukaryota</taxon>
        <taxon>Metazoa</taxon>
        <taxon>Cnidaria</taxon>
        <taxon>Anthozoa</taxon>
        <taxon>Hexacorallia</taxon>
        <taxon>Actiniaria</taxon>
        <taxon>Actiniidae</taxon>
        <taxon>Actinia</taxon>
    </lineage>
</organism>
<dbReference type="RefSeq" id="XP_031570379.1">
    <property type="nucleotide sequence ID" value="XM_031714519.1"/>
</dbReference>
<dbReference type="FunFam" id="1.10.472.10:FF:000035">
    <property type="entry name" value="RB transcriptional corepressor-like 1"/>
    <property type="match status" value="1"/>
</dbReference>
<dbReference type="Pfam" id="PF01858">
    <property type="entry name" value="RB_A"/>
    <property type="match status" value="1"/>
</dbReference>
<feature type="domain" description="Retinoblastoma-associated protein N-terminal" evidence="17">
    <location>
        <begin position="66"/>
        <end position="209"/>
    </location>
</feature>
<evidence type="ECO:0000256" key="5">
    <source>
        <dbReference type="ARBA" id="ARBA00022853"/>
    </source>
</evidence>
<evidence type="ECO:0000259" key="16">
    <source>
        <dbReference type="SMART" id="SM00385"/>
    </source>
</evidence>
<feature type="region of interest" description="Disordered" evidence="15">
    <location>
        <begin position="888"/>
        <end position="945"/>
    </location>
</feature>
<evidence type="ECO:0000259" key="17">
    <source>
        <dbReference type="SMART" id="SM01367"/>
    </source>
</evidence>
<dbReference type="FunFam" id="1.10.472.140:FF:000001">
    <property type="entry name" value="Retinoblastoma-like 2, isoform CRA_a"/>
    <property type="match status" value="1"/>
</dbReference>
<dbReference type="AlphaFoldDB" id="A0A6P8ITN3"/>
<dbReference type="GO" id="GO:0000785">
    <property type="term" value="C:chromatin"/>
    <property type="evidence" value="ECO:0007669"/>
    <property type="project" value="TreeGrafter"/>
</dbReference>
<dbReference type="Pfam" id="PF11934">
    <property type="entry name" value="DUF3452"/>
    <property type="match status" value="1"/>
</dbReference>
<dbReference type="OrthoDB" id="844594at2759"/>
<evidence type="ECO:0000259" key="18">
    <source>
        <dbReference type="SMART" id="SM01368"/>
    </source>
</evidence>
<dbReference type="InterPro" id="IPR002720">
    <property type="entry name" value="RB_A"/>
</dbReference>
<dbReference type="GO" id="GO:0030154">
    <property type="term" value="P:cell differentiation"/>
    <property type="evidence" value="ECO:0007669"/>
    <property type="project" value="TreeGrafter"/>
</dbReference>
<keyword evidence="7" id="KW-0804">Transcription</keyword>
<dbReference type="FunFam" id="1.10.472.10:FF:000082">
    <property type="entry name" value="retinoblastoma-like protein 1 isoform X1"/>
    <property type="match status" value="1"/>
</dbReference>
<dbReference type="SMART" id="SM01367">
    <property type="entry name" value="DUF3452"/>
    <property type="match status" value="1"/>
</dbReference>
<evidence type="ECO:0000256" key="4">
    <source>
        <dbReference type="ARBA" id="ARBA00022553"/>
    </source>
</evidence>
<evidence type="ECO:0000256" key="10">
    <source>
        <dbReference type="ARBA" id="ARBA00056699"/>
    </source>
</evidence>
<feature type="region of interest" description="Disordered" evidence="15">
    <location>
        <begin position="974"/>
        <end position="1001"/>
    </location>
</feature>
<dbReference type="Gene3D" id="1.10.472.10">
    <property type="entry name" value="Cyclin-like"/>
    <property type="match status" value="3"/>
</dbReference>
<dbReference type="Proteomes" id="UP000515163">
    <property type="component" value="Unplaced"/>
</dbReference>
<feature type="region of interest" description="Disordered" evidence="15">
    <location>
        <begin position="1046"/>
        <end position="1092"/>
    </location>
</feature>
<evidence type="ECO:0000256" key="13">
    <source>
        <dbReference type="ARBA" id="ARBA00081549"/>
    </source>
</evidence>
<keyword evidence="8" id="KW-0539">Nucleus</keyword>
<gene>
    <name evidence="21" type="primary">LOC116304739</name>
</gene>
<dbReference type="InterPro" id="IPR036915">
    <property type="entry name" value="Cyclin-like_sf"/>
</dbReference>
<reference evidence="21" key="1">
    <citation type="submission" date="2025-08" db="UniProtKB">
        <authorList>
            <consortium name="RefSeq"/>
        </authorList>
    </citation>
    <scope>IDENTIFICATION</scope>
    <source>
        <tissue evidence="21">Tentacle</tissue>
    </source>
</reference>
<dbReference type="GO" id="GO:0000977">
    <property type="term" value="F:RNA polymerase II transcription regulatory region sequence-specific DNA binding"/>
    <property type="evidence" value="ECO:0007669"/>
    <property type="project" value="TreeGrafter"/>
</dbReference>
<evidence type="ECO:0000259" key="19">
    <source>
        <dbReference type="SMART" id="SM01369"/>
    </source>
</evidence>
<dbReference type="GO" id="GO:1990841">
    <property type="term" value="F:promoter-specific chromatin binding"/>
    <property type="evidence" value="ECO:0007669"/>
    <property type="project" value="UniProtKB-ARBA"/>
</dbReference>